<feature type="chain" id="PRO_5036722065" evidence="2">
    <location>
        <begin position="20"/>
        <end position="137"/>
    </location>
</feature>
<evidence type="ECO:0000256" key="2">
    <source>
        <dbReference type="SAM" id="SignalP"/>
    </source>
</evidence>
<comment type="caution">
    <text evidence="3">The sequence shown here is derived from an EMBL/GenBank/DDBJ whole genome shotgun (WGS) entry which is preliminary data.</text>
</comment>
<feature type="signal peptide" evidence="2">
    <location>
        <begin position="1"/>
        <end position="19"/>
    </location>
</feature>
<feature type="region of interest" description="Disordered" evidence="1">
    <location>
        <begin position="25"/>
        <end position="137"/>
    </location>
</feature>
<keyword evidence="4" id="KW-1185">Reference proteome</keyword>
<evidence type="ECO:0000313" key="3">
    <source>
        <dbReference type="EMBL" id="MBC5783269.1"/>
    </source>
</evidence>
<dbReference type="EMBL" id="JACORT010000003">
    <property type="protein sequence ID" value="MBC5783269.1"/>
    <property type="molecule type" value="Genomic_DNA"/>
</dbReference>
<feature type="compositionally biased region" description="Basic and acidic residues" evidence="1">
    <location>
        <begin position="115"/>
        <end position="129"/>
    </location>
</feature>
<dbReference type="PROSITE" id="PS51257">
    <property type="entry name" value="PROKAR_LIPOPROTEIN"/>
    <property type="match status" value="1"/>
</dbReference>
<dbReference type="Proteomes" id="UP000608513">
    <property type="component" value="Unassembled WGS sequence"/>
</dbReference>
<dbReference type="AlphaFoldDB" id="A0A923MRI5"/>
<gene>
    <name evidence="3" type="ORF">H8N03_09960</name>
</gene>
<feature type="compositionally biased region" description="Low complexity" evidence="1">
    <location>
        <begin position="32"/>
        <end position="76"/>
    </location>
</feature>
<accession>A0A923MRI5</accession>
<name>A0A923MRI5_9BURK</name>
<proteinExistence type="predicted"/>
<organism evidence="3 4">
    <name type="scientific">Ramlibacter cellulosilyticus</name>
    <dbReference type="NCBI Taxonomy" id="2764187"/>
    <lineage>
        <taxon>Bacteria</taxon>
        <taxon>Pseudomonadati</taxon>
        <taxon>Pseudomonadota</taxon>
        <taxon>Betaproteobacteria</taxon>
        <taxon>Burkholderiales</taxon>
        <taxon>Comamonadaceae</taxon>
        <taxon>Ramlibacter</taxon>
    </lineage>
</organism>
<dbReference type="RefSeq" id="WP_187076008.1">
    <property type="nucleotide sequence ID" value="NZ_JACORT010000003.1"/>
</dbReference>
<protein>
    <submittedName>
        <fullName evidence="3">Uncharacterized protein</fullName>
    </submittedName>
</protein>
<evidence type="ECO:0000256" key="1">
    <source>
        <dbReference type="SAM" id="MobiDB-lite"/>
    </source>
</evidence>
<keyword evidence="2" id="KW-0732">Signal</keyword>
<sequence>MKTWSLALLAAAAALSLQACDVTVHDASKEQASSSVSEPAPAPAPADTTSVASSEAPQPATQPAAEAPAAGASAPSDTTMSAPQQPGTSEMGGPAMGTGSMPTDNVAAGVAAPTELERFLQEHPIRARSGEGATAKQ</sequence>
<reference evidence="3" key="1">
    <citation type="submission" date="2020-08" db="EMBL/GenBank/DDBJ databases">
        <title>Ramlibacter sp. USB13 16S ribosomal RNA gene genome sequencing and assembly.</title>
        <authorList>
            <person name="Kang M."/>
        </authorList>
    </citation>
    <scope>NUCLEOTIDE SEQUENCE</scope>
    <source>
        <strain evidence="3">USB13</strain>
    </source>
</reference>
<evidence type="ECO:0000313" key="4">
    <source>
        <dbReference type="Proteomes" id="UP000608513"/>
    </source>
</evidence>
<feature type="compositionally biased region" description="Polar residues" evidence="1">
    <location>
        <begin position="77"/>
        <end position="88"/>
    </location>
</feature>